<dbReference type="SUPFAM" id="SSF81383">
    <property type="entry name" value="F-box domain"/>
    <property type="match status" value="1"/>
</dbReference>
<dbReference type="PANTHER" id="PTHR31672">
    <property type="entry name" value="BNACNNG10540D PROTEIN"/>
    <property type="match status" value="1"/>
</dbReference>
<evidence type="ECO:0000313" key="3">
    <source>
        <dbReference type="Proteomes" id="UP000224567"/>
    </source>
</evidence>
<keyword evidence="3" id="KW-1185">Reference proteome</keyword>
<dbReference type="PANTHER" id="PTHR31672:SF13">
    <property type="entry name" value="F-BOX PROTEIN CPR30-LIKE"/>
    <property type="match status" value="1"/>
</dbReference>
<dbReference type="EMBL" id="MLFT02000120">
    <property type="protein sequence ID" value="PHT29342.1"/>
    <property type="molecule type" value="Genomic_DNA"/>
</dbReference>
<protein>
    <recommendedName>
        <fullName evidence="1">F-box domain-containing protein</fullName>
    </recommendedName>
</protein>
<evidence type="ECO:0000313" key="2">
    <source>
        <dbReference type="EMBL" id="PHT29342.1"/>
    </source>
</evidence>
<feature type="domain" description="F-box" evidence="1">
    <location>
        <begin position="20"/>
        <end position="59"/>
    </location>
</feature>
<evidence type="ECO:0000259" key="1">
    <source>
        <dbReference type="SMART" id="SM00256"/>
    </source>
</evidence>
<dbReference type="InterPro" id="IPR001810">
    <property type="entry name" value="F-box_dom"/>
</dbReference>
<gene>
    <name evidence="2" type="ORF">CQW23_31068</name>
</gene>
<dbReference type="InterPro" id="IPR036047">
    <property type="entry name" value="F-box-like_dom_sf"/>
</dbReference>
<sequence length="123" mass="13864">MLSVIHMESKGDSVLPMPNLPAELITKILLKLPMKLLQFRSVSKSWLLLISSPEFVKNHLLLSATNKNYTHHRVMIKTGNSNHDIKDCSVSSLLYDSVTEAFDLNYPGKKRDDILGLLVLSMD</sequence>
<dbReference type="Gene3D" id="1.20.1280.50">
    <property type="match status" value="1"/>
</dbReference>
<comment type="caution">
    <text evidence="2">The sequence shown here is derived from an EMBL/GenBank/DDBJ whole genome shotgun (WGS) entry which is preliminary data.</text>
</comment>
<name>A0A2G2V8M8_CAPBA</name>
<dbReference type="Pfam" id="PF00646">
    <property type="entry name" value="F-box"/>
    <property type="match status" value="1"/>
</dbReference>
<organism evidence="2 3">
    <name type="scientific">Capsicum baccatum</name>
    <name type="common">Peruvian pepper</name>
    <dbReference type="NCBI Taxonomy" id="33114"/>
    <lineage>
        <taxon>Eukaryota</taxon>
        <taxon>Viridiplantae</taxon>
        <taxon>Streptophyta</taxon>
        <taxon>Embryophyta</taxon>
        <taxon>Tracheophyta</taxon>
        <taxon>Spermatophyta</taxon>
        <taxon>Magnoliopsida</taxon>
        <taxon>eudicotyledons</taxon>
        <taxon>Gunneridae</taxon>
        <taxon>Pentapetalae</taxon>
        <taxon>asterids</taxon>
        <taxon>lamiids</taxon>
        <taxon>Solanales</taxon>
        <taxon>Solanaceae</taxon>
        <taxon>Solanoideae</taxon>
        <taxon>Capsiceae</taxon>
        <taxon>Capsicum</taxon>
    </lineage>
</organism>
<dbReference type="SMART" id="SM00256">
    <property type="entry name" value="FBOX"/>
    <property type="match status" value="1"/>
</dbReference>
<proteinExistence type="predicted"/>
<dbReference type="AlphaFoldDB" id="A0A2G2V8M8"/>
<accession>A0A2G2V8M8</accession>
<reference evidence="2 3" key="1">
    <citation type="journal article" date="2017" name="Genome Biol.">
        <title>New reference genome sequences of hot pepper reveal the massive evolution of plant disease-resistance genes by retroduplication.</title>
        <authorList>
            <person name="Kim S."/>
            <person name="Park J."/>
            <person name="Yeom S.I."/>
            <person name="Kim Y.M."/>
            <person name="Seo E."/>
            <person name="Kim K.T."/>
            <person name="Kim M.S."/>
            <person name="Lee J.M."/>
            <person name="Cheong K."/>
            <person name="Shin H.S."/>
            <person name="Kim S.B."/>
            <person name="Han K."/>
            <person name="Lee J."/>
            <person name="Park M."/>
            <person name="Lee H.A."/>
            <person name="Lee H.Y."/>
            <person name="Lee Y."/>
            <person name="Oh S."/>
            <person name="Lee J.H."/>
            <person name="Choi E."/>
            <person name="Choi E."/>
            <person name="Lee S.E."/>
            <person name="Jeon J."/>
            <person name="Kim H."/>
            <person name="Choi G."/>
            <person name="Song H."/>
            <person name="Lee J."/>
            <person name="Lee S.C."/>
            <person name="Kwon J.K."/>
            <person name="Lee H.Y."/>
            <person name="Koo N."/>
            <person name="Hong Y."/>
            <person name="Kim R.W."/>
            <person name="Kang W.H."/>
            <person name="Huh J.H."/>
            <person name="Kang B.C."/>
            <person name="Yang T.J."/>
            <person name="Lee Y.H."/>
            <person name="Bennetzen J.L."/>
            <person name="Choi D."/>
        </authorList>
    </citation>
    <scope>NUCLEOTIDE SEQUENCE [LARGE SCALE GENOMIC DNA]</scope>
    <source>
        <strain evidence="3">cv. PBC81</strain>
    </source>
</reference>
<dbReference type="InterPro" id="IPR050796">
    <property type="entry name" value="SCF_F-box_component"/>
</dbReference>
<dbReference type="Proteomes" id="UP000224567">
    <property type="component" value="Unassembled WGS sequence"/>
</dbReference>
<dbReference type="OrthoDB" id="1304917at2759"/>
<reference evidence="3" key="2">
    <citation type="journal article" date="2017" name="J. Anim. Genet.">
        <title>Multiple reference genome sequences of hot pepper reveal the massive evolution of plant disease resistance genes by retroduplication.</title>
        <authorList>
            <person name="Kim S."/>
            <person name="Park J."/>
            <person name="Yeom S.-I."/>
            <person name="Kim Y.-M."/>
            <person name="Seo E."/>
            <person name="Kim K.-T."/>
            <person name="Kim M.-S."/>
            <person name="Lee J.M."/>
            <person name="Cheong K."/>
            <person name="Shin H.-S."/>
            <person name="Kim S.-B."/>
            <person name="Han K."/>
            <person name="Lee J."/>
            <person name="Park M."/>
            <person name="Lee H.-A."/>
            <person name="Lee H.-Y."/>
            <person name="Lee Y."/>
            <person name="Oh S."/>
            <person name="Lee J.H."/>
            <person name="Choi E."/>
            <person name="Choi E."/>
            <person name="Lee S.E."/>
            <person name="Jeon J."/>
            <person name="Kim H."/>
            <person name="Choi G."/>
            <person name="Song H."/>
            <person name="Lee J."/>
            <person name="Lee S.-C."/>
            <person name="Kwon J.-K."/>
            <person name="Lee H.-Y."/>
            <person name="Koo N."/>
            <person name="Hong Y."/>
            <person name="Kim R.W."/>
            <person name="Kang W.-H."/>
            <person name="Huh J.H."/>
            <person name="Kang B.-C."/>
            <person name="Yang T.-J."/>
            <person name="Lee Y.-H."/>
            <person name="Bennetzen J.L."/>
            <person name="Choi D."/>
        </authorList>
    </citation>
    <scope>NUCLEOTIDE SEQUENCE [LARGE SCALE GENOMIC DNA]</scope>
    <source>
        <strain evidence="3">cv. PBC81</strain>
    </source>
</reference>